<accession>A0ABV4F819</accession>
<gene>
    <name evidence="2" type="ORF">ABIF29_006415</name>
</gene>
<evidence type="ECO:0000313" key="2">
    <source>
        <dbReference type="EMBL" id="MEY9319616.1"/>
    </source>
</evidence>
<organism evidence="2 3">
    <name type="scientific">Bradyrhizobium elkanii</name>
    <dbReference type="NCBI Taxonomy" id="29448"/>
    <lineage>
        <taxon>Bacteria</taxon>
        <taxon>Pseudomonadati</taxon>
        <taxon>Pseudomonadota</taxon>
        <taxon>Alphaproteobacteria</taxon>
        <taxon>Hyphomicrobiales</taxon>
        <taxon>Nitrobacteraceae</taxon>
        <taxon>Bradyrhizobium</taxon>
    </lineage>
</organism>
<keyword evidence="3" id="KW-1185">Reference proteome</keyword>
<protein>
    <submittedName>
        <fullName evidence="2">Uncharacterized protein</fullName>
    </submittedName>
</protein>
<feature type="compositionally biased region" description="Basic and acidic residues" evidence="1">
    <location>
        <begin position="80"/>
        <end position="89"/>
    </location>
</feature>
<comment type="caution">
    <text evidence="2">The sequence shown here is derived from an EMBL/GenBank/DDBJ whole genome shotgun (WGS) entry which is preliminary data.</text>
</comment>
<sequence length="102" mass="11421">MAGDGKKGVQWKPVKISSLSKEAGKLYESYSQALAKTKELSNELKDRLREDWNKAFPEGIDGKACAFNVMGETIQYTMTEKAKQKAKSIDEDEGDDVFSRPQ</sequence>
<feature type="region of interest" description="Disordered" evidence="1">
    <location>
        <begin position="80"/>
        <end position="102"/>
    </location>
</feature>
<dbReference type="EMBL" id="JBGBZA010000002">
    <property type="protein sequence ID" value="MEY9319616.1"/>
    <property type="molecule type" value="Genomic_DNA"/>
</dbReference>
<evidence type="ECO:0000256" key="1">
    <source>
        <dbReference type="SAM" id="MobiDB-lite"/>
    </source>
</evidence>
<dbReference type="RefSeq" id="WP_016843680.1">
    <property type="nucleotide sequence ID" value="NZ_JALJZB010000001.1"/>
</dbReference>
<proteinExistence type="predicted"/>
<evidence type="ECO:0000313" key="3">
    <source>
        <dbReference type="Proteomes" id="UP001565471"/>
    </source>
</evidence>
<name>A0ABV4F819_BRAEL</name>
<dbReference type="Proteomes" id="UP001565471">
    <property type="component" value="Unassembled WGS sequence"/>
</dbReference>
<reference evidence="2 3" key="1">
    <citation type="submission" date="2024-07" db="EMBL/GenBank/DDBJ databases">
        <title>Genomic Encyclopedia of Type Strains, Phase V (KMG-V): Genome sequencing to study the core and pangenomes of soil and plant-associated prokaryotes.</title>
        <authorList>
            <person name="Whitman W."/>
        </authorList>
    </citation>
    <scope>NUCLEOTIDE SEQUENCE [LARGE SCALE GENOMIC DNA]</scope>
    <source>
        <strain evidence="2 3">USDA 415</strain>
    </source>
</reference>